<name>B7PDL4_IXOSC</name>
<evidence type="ECO:0000313" key="3">
    <source>
        <dbReference type="Proteomes" id="UP000001555"/>
    </source>
</evidence>
<evidence type="ECO:0000313" key="1">
    <source>
        <dbReference type="EMBL" id="EEC04686.1"/>
    </source>
</evidence>
<dbReference type="EMBL" id="DS690554">
    <property type="protein sequence ID" value="EEC04686.1"/>
    <property type="molecule type" value="Genomic_DNA"/>
</dbReference>
<dbReference type="Proteomes" id="UP000001555">
    <property type="component" value="Unassembled WGS sequence"/>
</dbReference>
<dbReference type="PaxDb" id="6945-B7PDL4"/>
<evidence type="ECO:0000313" key="2">
    <source>
        <dbReference type="EnsemblMetazoa" id="ISCW002931-PA"/>
    </source>
</evidence>
<dbReference type="AlphaFoldDB" id="B7PDL4"/>
<dbReference type="InParanoid" id="B7PDL4"/>
<reference evidence="1 3" key="1">
    <citation type="submission" date="2008-03" db="EMBL/GenBank/DDBJ databases">
        <title>Annotation of Ixodes scapularis.</title>
        <authorList>
            <consortium name="Ixodes scapularis Genome Project Consortium"/>
            <person name="Caler E."/>
            <person name="Hannick L.I."/>
            <person name="Bidwell S."/>
            <person name="Joardar V."/>
            <person name="Thiagarajan M."/>
            <person name="Amedeo P."/>
            <person name="Galinsky K.J."/>
            <person name="Schobel S."/>
            <person name="Inman J."/>
            <person name="Hostetler J."/>
            <person name="Miller J."/>
            <person name="Hammond M."/>
            <person name="Megy K."/>
            <person name="Lawson D."/>
            <person name="Kodira C."/>
            <person name="Sutton G."/>
            <person name="Meyer J."/>
            <person name="Hill C.A."/>
            <person name="Birren B."/>
            <person name="Nene V."/>
            <person name="Collins F."/>
            <person name="Alarcon-Chaidez F."/>
            <person name="Wikel S."/>
            <person name="Strausberg R."/>
        </authorList>
    </citation>
    <scope>NUCLEOTIDE SEQUENCE [LARGE SCALE GENOMIC DNA]</scope>
    <source>
        <strain evidence="3">Wikel</strain>
        <strain evidence="1">Wikel colony</strain>
    </source>
</reference>
<organism>
    <name type="scientific">Ixodes scapularis</name>
    <name type="common">Black-legged tick</name>
    <name type="synonym">Deer tick</name>
    <dbReference type="NCBI Taxonomy" id="6945"/>
    <lineage>
        <taxon>Eukaryota</taxon>
        <taxon>Metazoa</taxon>
        <taxon>Ecdysozoa</taxon>
        <taxon>Arthropoda</taxon>
        <taxon>Chelicerata</taxon>
        <taxon>Arachnida</taxon>
        <taxon>Acari</taxon>
        <taxon>Parasitiformes</taxon>
        <taxon>Ixodida</taxon>
        <taxon>Ixodoidea</taxon>
        <taxon>Ixodidae</taxon>
        <taxon>Ixodinae</taxon>
        <taxon>Ixodes</taxon>
    </lineage>
</organism>
<protein>
    <submittedName>
        <fullName evidence="1 2">Uncharacterized protein</fullName>
    </submittedName>
</protein>
<proteinExistence type="predicted"/>
<gene>
    <name evidence="1" type="ORF">IscW_ISCW002931</name>
</gene>
<accession>B7PDL4</accession>
<keyword evidence="3" id="KW-1185">Reference proteome</keyword>
<sequence>MQLSLFELPTAQRQVHKSNDNYSRLGNHHDTRLGVNCFYTMFNAYIYSRSDDNYYDNVSTIFNAYIYTRSDGD</sequence>
<dbReference type="VEuPathDB" id="VectorBase:ISCW002931"/>
<dbReference type="HOGENOM" id="CLU_2707522_0_0_1"/>
<dbReference type="EMBL" id="ABJB010940542">
    <property type="status" value="NOT_ANNOTATED_CDS"/>
    <property type="molecule type" value="Genomic_DNA"/>
</dbReference>
<dbReference type="EnsemblMetazoa" id="ISCW002931-RA">
    <property type="protein sequence ID" value="ISCW002931-PA"/>
    <property type="gene ID" value="ISCW002931"/>
</dbReference>
<reference evidence="2" key="2">
    <citation type="submission" date="2020-05" db="UniProtKB">
        <authorList>
            <consortium name="EnsemblMetazoa"/>
        </authorList>
    </citation>
    <scope>IDENTIFICATION</scope>
    <source>
        <strain evidence="2">wikel</strain>
    </source>
</reference>